<protein>
    <submittedName>
        <fullName evidence="1">Uncharacterized protein</fullName>
    </submittedName>
</protein>
<dbReference type="EMBL" id="CM042021">
    <property type="protein sequence ID" value="KAI3817865.1"/>
    <property type="molecule type" value="Genomic_DNA"/>
</dbReference>
<sequence>MLSESWRFDIPEKETMGSEDELKVDALGIVLKNDSRHINIRLIFTTHLLLSQHVLIIKDSGSISSRL</sequence>
<gene>
    <name evidence="1" type="ORF">L1987_11664</name>
</gene>
<organism evidence="1 2">
    <name type="scientific">Smallanthus sonchifolius</name>
    <dbReference type="NCBI Taxonomy" id="185202"/>
    <lineage>
        <taxon>Eukaryota</taxon>
        <taxon>Viridiplantae</taxon>
        <taxon>Streptophyta</taxon>
        <taxon>Embryophyta</taxon>
        <taxon>Tracheophyta</taxon>
        <taxon>Spermatophyta</taxon>
        <taxon>Magnoliopsida</taxon>
        <taxon>eudicotyledons</taxon>
        <taxon>Gunneridae</taxon>
        <taxon>Pentapetalae</taxon>
        <taxon>asterids</taxon>
        <taxon>campanulids</taxon>
        <taxon>Asterales</taxon>
        <taxon>Asteraceae</taxon>
        <taxon>Asteroideae</taxon>
        <taxon>Heliantheae alliance</taxon>
        <taxon>Millerieae</taxon>
        <taxon>Smallanthus</taxon>
    </lineage>
</organism>
<reference evidence="1 2" key="2">
    <citation type="journal article" date="2022" name="Mol. Ecol. Resour.">
        <title>The genomes of chicory, endive, great burdock and yacon provide insights into Asteraceae paleo-polyploidization history and plant inulin production.</title>
        <authorList>
            <person name="Fan W."/>
            <person name="Wang S."/>
            <person name="Wang H."/>
            <person name="Wang A."/>
            <person name="Jiang F."/>
            <person name="Liu H."/>
            <person name="Zhao H."/>
            <person name="Xu D."/>
            <person name="Zhang Y."/>
        </authorList>
    </citation>
    <scope>NUCLEOTIDE SEQUENCE [LARGE SCALE GENOMIC DNA]</scope>
    <source>
        <strain evidence="2">cv. Yunnan</strain>
        <tissue evidence="1">Leaves</tissue>
    </source>
</reference>
<proteinExistence type="predicted"/>
<reference evidence="2" key="1">
    <citation type="journal article" date="2022" name="Mol. Ecol. Resour.">
        <title>The genomes of chicory, endive, great burdock and yacon provide insights into Asteraceae palaeo-polyploidization history and plant inulin production.</title>
        <authorList>
            <person name="Fan W."/>
            <person name="Wang S."/>
            <person name="Wang H."/>
            <person name="Wang A."/>
            <person name="Jiang F."/>
            <person name="Liu H."/>
            <person name="Zhao H."/>
            <person name="Xu D."/>
            <person name="Zhang Y."/>
        </authorList>
    </citation>
    <scope>NUCLEOTIDE SEQUENCE [LARGE SCALE GENOMIC DNA]</scope>
    <source>
        <strain evidence="2">cv. Yunnan</strain>
    </source>
</reference>
<keyword evidence="2" id="KW-1185">Reference proteome</keyword>
<evidence type="ECO:0000313" key="1">
    <source>
        <dbReference type="EMBL" id="KAI3817865.1"/>
    </source>
</evidence>
<evidence type="ECO:0000313" key="2">
    <source>
        <dbReference type="Proteomes" id="UP001056120"/>
    </source>
</evidence>
<dbReference type="Proteomes" id="UP001056120">
    <property type="component" value="Linkage Group LG04"/>
</dbReference>
<comment type="caution">
    <text evidence="1">The sequence shown here is derived from an EMBL/GenBank/DDBJ whole genome shotgun (WGS) entry which is preliminary data.</text>
</comment>
<name>A0ACB9JE82_9ASTR</name>
<accession>A0ACB9JE82</accession>